<dbReference type="SUPFAM" id="SSF54373">
    <property type="entry name" value="FAD-linked reductases, C-terminal domain"/>
    <property type="match status" value="1"/>
</dbReference>
<dbReference type="InterPro" id="IPR002937">
    <property type="entry name" value="Amino_oxidase"/>
</dbReference>
<dbReference type="OrthoDB" id="5046242at2759"/>
<dbReference type="VEuPathDB" id="AmoebaDB:FDP41_010163"/>
<gene>
    <name evidence="2" type="ORF">FDP41_010163</name>
</gene>
<accession>A0A6A5AXW6</accession>
<dbReference type="VEuPathDB" id="AmoebaDB:NfTy_034980"/>
<keyword evidence="3" id="KW-1185">Reference proteome</keyword>
<dbReference type="Gene3D" id="3.90.660.10">
    <property type="match status" value="1"/>
</dbReference>
<evidence type="ECO:0000313" key="3">
    <source>
        <dbReference type="Proteomes" id="UP000444721"/>
    </source>
</evidence>
<name>A0A6A5AXW6_NAEFO</name>
<dbReference type="SUPFAM" id="SSF51905">
    <property type="entry name" value="FAD/NAD(P)-binding domain"/>
    <property type="match status" value="1"/>
</dbReference>
<dbReference type="VEuPathDB" id="AmoebaDB:NF0121700"/>
<dbReference type="PANTHER" id="PTHR10742">
    <property type="entry name" value="FLAVIN MONOAMINE OXIDASE"/>
    <property type="match status" value="1"/>
</dbReference>
<dbReference type="OMA" id="RVYPFEY"/>
<dbReference type="Pfam" id="PF01593">
    <property type="entry name" value="Amino_oxidase"/>
    <property type="match status" value="1"/>
</dbReference>
<dbReference type="EMBL" id="VFQX01000076">
    <property type="protein sequence ID" value="KAF0971557.1"/>
    <property type="molecule type" value="Genomic_DNA"/>
</dbReference>
<evidence type="ECO:0000259" key="1">
    <source>
        <dbReference type="Pfam" id="PF01593"/>
    </source>
</evidence>
<dbReference type="AlphaFoldDB" id="A0A6A5AXW6"/>
<dbReference type="Proteomes" id="UP000444721">
    <property type="component" value="Unassembled WGS sequence"/>
</dbReference>
<reference evidence="2 3" key="1">
    <citation type="journal article" date="2019" name="Sci. Rep.">
        <title>Nanopore sequencing improves the draft genome of the human pathogenic amoeba Naegleria fowleri.</title>
        <authorList>
            <person name="Liechti N."/>
            <person name="Schurch N."/>
            <person name="Bruggmann R."/>
            <person name="Wittwer M."/>
        </authorList>
    </citation>
    <scope>NUCLEOTIDE SEQUENCE [LARGE SCALE GENOMIC DNA]</scope>
    <source>
        <strain evidence="2 3">ATCC 30894</strain>
    </source>
</reference>
<dbReference type="InterPro" id="IPR036188">
    <property type="entry name" value="FAD/NAD-bd_sf"/>
</dbReference>
<sequence length="471" mass="53333">MNKQQTLSSHKHSRHHYKICIIGGGAAGLTAANTLAENDQHDFMILEASERIGGRVCSNRERGIELGGEFVHGEGSILWDVLVNKLKIPLKVVFNFSATNPKDCGLGFLLNGRIYEIDHPVAQKTIKILEQLVSDEELKKSQDMSLKEWLDWRKIPQEYHTLIDSVLAQTNSSCINTHSAKGAQEEELSGEDTNIGELNFHVEGANTMDLIIPYLTRLVNMEKQVKLNYFVHSIDYSGNLIKLNNGEITCEKVILAVPLTILRNRQIKFTPDLSPQKKHLIQNQFHMHGGMKIILRYKNPFWAEQMPNVNVVVVGDEDPIIAQYWFSTTSEEQCKKYGHLITGFSMSRKADNALHMTDEEIKQHFRKFIQKTYHLNDNNDGYLGGDIRNWQNIHHVAGAYSFALTTDASKRHYIEQPRVVLGQPIDSKIYFAGEAYCQHSPATIHGAMETGQKVALEILKSSQTAPRMSKL</sequence>
<dbReference type="PANTHER" id="PTHR10742:SF418">
    <property type="entry name" value="AMINE OXIDASE DOMAIN-CONTAINING PROTEIN"/>
    <property type="match status" value="1"/>
</dbReference>
<dbReference type="GeneID" id="68117378"/>
<evidence type="ECO:0000313" key="2">
    <source>
        <dbReference type="EMBL" id="KAF0971557.1"/>
    </source>
</evidence>
<protein>
    <recommendedName>
        <fullName evidence="1">Amine oxidase domain-containing protein</fullName>
    </recommendedName>
</protein>
<proteinExistence type="predicted"/>
<dbReference type="InterPro" id="IPR050281">
    <property type="entry name" value="Flavin_monoamine_oxidase"/>
</dbReference>
<feature type="domain" description="Amine oxidase" evidence="1">
    <location>
        <begin position="27"/>
        <end position="459"/>
    </location>
</feature>
<dbReference type="RefSeq" id="XP_044556273.1">
    <property type="nucleotide sequence ID" value="XM_044700431.1"/>
</dbReference>
<comment type="caution">
    <text evidence="2">The sequence shown here is derived from an EMBL/GenBank/DDBJ whole genome shotgun (WGS) entry which is preliminary data.</text>
</comment>
<dbReference type="GO" id="GO:0016491">
    <property type="term" value="F:oxidoreductase activity"/>
    <property type="evidence" value="ECO:0007669"/>
    <property type="project" value="InterPro"/>
</dbReference>
<dbReference type="Gene3D" id="3.50.50.60">
    <property type="entry name" value="FAD/NAD(P)-binding domain"/>
    <property type="match status" value="1"/>
</dbReference>
<organism evidence="2 3">
    <name type="scientific">Naegleria fowleri</name>
    <name type="common">Brain eating amoeba</name>
    <dbReference type="NCBI Taxonomy" id="5763"/>
    <lineage>
        <taxon>Eukaryota</taxon>
        <taxon>Discoba</taxon>
        <taxon>Heterolobosea</taxon>
        <taxon>Tetramitia</taxon>
        <taxon>Eutetramitia</taxon>
        <taxon>Vahlkampfiidae</taxon>
        <taxon>Naegleria</taxon>
    </lineage>
</organism>